<dbReference type="Proteomes" id="UP001197626">
    <property type="component" value="Chromosome"/>
</dbReference>
<accession>A0ABY3PDT6</accession>
<reference evidence="1 2" key="1">
    <citation type="journal article" date="2022" name="Pathogens">
        <title>Staphylococcus ratti sp. nov. Isolated from a Lab Rat.</title>
        <authorList>
            <person name="Kovarovic V."/>
            <person name="Sedlacek I."/>
            <person name="Petras P."/>
            <person name="Kralova S."/>
            <person name="Maslanova I."/>
            <person name="Svec P."/>
            <person name="Neumann-Schaal M."/>
            <person name="Botka T."/>
            <person name="Gelbicova T."/>
            <person name="Stankova E."/>
            <person name="Doskar J."/>
            <person name="Pantucek R."/>
        </authorList>
    </citation>
    <scope>NUCLEOTIDE SEQUENCE [LARGE SCALE GENOMIC DNA]</scope>
    <source>
        <strain evidence="1 2">CCM 9025</strain>
    </source>
</reference>
<name>A0ABY3PDT6_9STAP</name>
<protein>
    <submittedName>
        <fullName evidence="1">Uncharacterized protein</fullName>
    </submittedName>
</protein>
<sequence>MLTLSLIIAFFGTFSDPTHAHSNSINEKQINTIQNSLRYDIQNEKYAFNTEYAVNNGLTQNQAENLKIYFESMNEEQIEKFNQQIGLKPDLNSNKNEGPSTRIAPALAAVLGVIGGAVATKLLDEIMNYGIKKTCQSNKGKWEAFDDYCSTNGHL</sequence>
<evidence type="ECO:0000313" key="1">
    <source>
        <dbReference type="EMBL" id="UEX90394.1"/>
    </source>
</evidence>
<dbReference type="EMBL" id="CP086654">
    <property type="protein sequence ID" value="UEX90394.1"/>
    <property type="molecule type" value="Genomic_DNA"/>
</dbReference>
<evidence type="ECO:0000313" key="2">
    <source>
        <dbReference type="Proteomes" id="UP001197626"/>
    </source>
</evidence>
<proteinExistence type="predicted"/>
<organism evidence="1 2">
    <name type="scientific">Staphylococcus ratti</name>
    <dbReference type="NCBI Taxonomy" id="2892440"/>
    <lineage>
        <taxon>Bacteria</taxon>
        <taxon>Bacillati</taxon>
        <taxon>Bacillota</taxon>
        <taxon>Bacilli</taxon>
        <taxon>Bacillales</taxon>
        <taxon>Staphylococcaceae</taxon>
        <taxon>Staphylococcus</taxon>
    </lineage>
</organism>
<dbReference type="RefSeq" id="WP_229292890.1">
    <property type="nucleotide sequence ID" value="NZ_CP086654.1"/>
</dbReference>
<keyword evidence="2" id="KW-1185">Reference proteome</keyword>
<gene>
    <name evidence="1" type="ORF">LN051_01610</name>
</gene>